<name>A0A1F5WP06_9BACT</name>
<comment type="caution">
    <text evidence="8">The sequence shown here is derived from an EMBL/GenBank/DDBJ whole genome shotgun (WGS) entry which is preliminary data.</text>
</comment>
<evidence type="ECO:0000259" key="7">
    <source>
        <dbReference type="Pfam" id="PF20803"/>
    </source>
</evidence>
<dbReference type="EMBL" id="MFHT01000021">
    <property type="protein sequence ID" value="OGF77327.1"/>
    <property type="molecule type" value="Genomic_DNA"/>
</dbReference>
<dbReference type="GO" id="GO:0043571">
    <property type="term" value="P:maintenance of CRISPR repeat elements"/>
    <property type="evidence" value="ECO:0007669"/>
    <property type="project" value="InterPro"/>
</dbReference>
<proteinExistence type="predicted"/>
<dbReference type="AlphaFoldDB" id="A0A1F5WP06"/>
<accession>A0A1F5WP06</accession>
<dbReference type="NCBIfam" id="TIGR01573">
    <property type="entry name" value="cas2"/>
    <property type="match status" value="1"/>
</dbReference>
<organism evidence="8 9">
    <name type="scientific">Candidatus Giovannonibacteria bacterium RIFCSPHIGHO2_12_FULL_43_15</name>
    <dbReference type="NCBI Taxonomy" id="1798341"/>
    <lineage>
        <taxon>Bacteria</taxon>
        <taxon>Candidatus Giovannoniibacteriota</taxon>
    </lineage>
</organism>
<keyword evidence="6" id="KW-0051">Antiviral defense</keyword>
<evidence type="ECO:0000313" key="9">
    <source>
        <dbReference type="Proteomes" id="UP000177723"/>
    </source>
</evidence>
<sequence>MKLKPISQKILLLLLTGLALGLTRSPRQYFRILKSAKSDWDRINQKNLHRAIKKLYRSKLIDSKDNSDGSTTIVLTKFGKEVALTYRIDEIKIPAMKKWDKKWRLVLFDIPESRKKARDALSRTLKKAGFVQFQKSVFINPFECKNEIDFMLEFFNIKPYVRLITADKIDDEIKFKRHFHLS</sequence>
<dbReference type="SUPFAM" id="SSF143430">
    <property type="entry name" value="TTP0101/SSO1404-like"/>
    <property type="match status" value="1"/>
</dbReference>
<dbReference type="InterPro" id="IPR048846">
    <property type="entry name" value="PaaX-like_central"/>
</dbReference>
<dbReference type="Gene3D" id="3.30.70.2650">
    <property type="match status" value="1"/>
</dbReference>
<gene>
    <name evidence="8" type="ORF">A3F23_03450</name>
</gene>
<keyword evidence="3 8" id="KW-0255">Endonuclease</keyword>
<reference evidence="8 9" key="1">
    <citation type="journal article" date="2016" name="Nat. Commun.">
        <title>Thousands of microbial genomes shed light on interconnected biogeochemical processes in an aquifer system.</title>
        <authorList>
            <person name="Anantharaman K."/>
            <person name="Brown C.T."/>
            <person name="Hug L.A."/>
            <person name="Sharon I."/>
            <person name="Castelle C.J."/>
            <person name="Probst A.J."/>
            <person name="Thomas B.C."/>
            <person name="Singh A."/>
            <person name="Wilkins M.J."/>
            <person name="Karaoz U."/>
            <person name="Brodie E.L."/>
            <person name="Williams K.H."/>
            <person name="Hubbard S.S."/>
            <person name="Banfield J.F."/>
        </authorList>
    </citation>
    <scope>NUCLEOTIDE SEQUENCE [LARGE SCALE GENOMIC DNA]</scope>
</reference>
<evidence type="ECO:0000313" key="8">
    <source>
        <dbReference type="EMBL" id="OGF77327.1"/>
    </source>
</evidence>
<dbReference type="Proteomes" id="UP000177723">
    <property type="component" value="Unassembled WGS sequence"/>
</dbReference>
<dbReference type="InterPro" id="IPR021127">
    <property type="entry name" value="CRISPR_associated_Cas2"/>
</dbReference>
<evidence type="ECO:0000256" key="4">
    <source>
        <dbReference type="ARBA" id="ARBA00022801"/>
    </source>
</evidence>
<feature type="domain" description="Transcriptional repressor PaaX-like central Cas2-like" evidence="7">
    <location>
        <begin position="97"/>
        <end position="170"/>
    </location>
</feature>
<evidence type="ECO:0000256" key="5">
    <source>
        <dbReference type="ARBA" id="ARBA00022842"/>
    </source>
</evidence>
<dbReference type="Pfam" id="PF20803">
    <property type="entry name" value="PaaX_M"/>
    <property type="match status" value="1"/>
</dbReference>
<protein>
    <submittedName>
        <fullName evidence="8">CRISPR-associated endonuclease Cas2</fullName>
    </submittedName>
</protein>
<keyword evidence="4" id="KW-0378">Hydrolase</keyword>
<keyword evidence="1" id="KW-0540">Nuclease</keyword>
<evidence type="ECO:0000256" key="2">
    <source>
        <dbReference type="ARBA" id="ARBA00022723"/>
    </source>
</evidence>
<dbReference type="GO" id="GO:0004521">
    <property type="term" value="F:RNA endonuclease activity"/>
    <property type="evidence" value="ECO:0007669"/>
    <property type="project" value="InterPro"/>
</dbReference>
<evidence type="ECO:0000256" key="1">
    <source>
        <dbReference type="ARBA" id="ARBA00022722"/>
    </source>
</evidence>
<evidence type="ECO:0000256" key="6">
    <source>
        <dbReference type="ARBA" id="ARBA00023118"/>
    </source>
</evidence>
<keyword evidence="2" id="KW-0479">Metal-binding</keyword>
<evidence type="ECO:0000256" key="3">
    <source>
        <dbReference type="ARBA" id="ARBA00022759"/>
    </source>
</evidence>
<keyword evidence="5" id="KW-0460">Magnesium</keyword>